<name>A0A520MZW9_9GAMM</name>
<gene>
    <name evidence="1" type="ORF">EVA93_03655</name>
</gene>
<reference evidence="1 2" key="1">
    <citation type="submission" date="2019-02" db="EMBL/GenBank/DDBJ databases">
        <title>Prokaryotic population dynamics and viral predation in marine succession experiment using metagenomics: the confinement effect.</title>
        <authorList>
            <person name="Haro-Moreno J.M."/>
            <person name="Rodriguez-Valera F."/>
            <person name="Lopez-Perez M."/>
        </authorList>
    </citation>
    <scope>NUCLEOTIDE SEQUENCE [LARGE SCALE GENOMIC DNA]</scope>
    <source>
        <strain evidence="1">MED-G160</strain>
    </source>
</reference>
<dbReference type="EMBL" id="SHBF01000021">
    <property type="protein sequence ID" value="RZO26774.1"/>
    <property type="molecule type" value="Genomic_DNA"/>
</dbReference>
<accession>A0A520MZW9</accession>
<protein>
    <recommendedName>
        <fullName evidence="3">Prenyltransferase</fullName>
    </recommendedName>
</protein>
<dbReference type="AlphaFoldDB" id="A0A520MZW9"/>
<dbReference type="InterPro" id="IPR008928">
    <property type="entry name" value="6-hairpin_glycosidase_sf"/>
</dbReference>
<dbReference type="Proteomes" id="UP000318710">
    <property type="component" value="Unassembled WGS sequence"/>
</dbReference>
<proteinExistence type="predicted"/>
<sequence>MHHPKRLYSSRDLDIIFFQNLGKYIKTIQHKSGAIPSNEDGSHDPWDHIESIMGLNFIKENESSKRAFNWLVKNQNEDGSWFAKYKHNIPVEKNKPTHFGPYISVAALHYYKIFNDKDFLGELWQTIESAINFSLNLQIKNGTIPWSININGEIENDFLVTGSSSILKSIECGLAISYILQKNNNTERWTKSYNLLSKALKNPNGKFDILKDRKRFSMDSYYPILSGCLNEDEIKSYIDKTFSCFYVNGIGIKCVKEEPWITVAETSEFIISLLIYGDVKKSKELLLDVINISDENKIPYMGWQYEENIFWPNEKPSWTAAALIIAADSVLNFTDASDLFLKDQSALY</sequence>
<comment type="caution">
    <text evidence="1">The sequence shown here is derived from an EMBL/GenBank/DDBJ whole genome shotgun (WGS) entry which is preliminary data.</text>
</comment>
<dbReference type="GO" id="GO:0005975">
    <property type="term" value="P:carbohydrate metabolic process"/>
    <property type="evidence" value="ECO:0007669"/>
    <property type="project" value="InterPro"/>
</dbReference>
<dbReference type="Gene3D" id="1.50.10.20">
    <property type="match status" value="1"/>
</dbReference>
<evidence type="ECO:0000313" key="2">
    <source>
        <dbReference type="Proteomes" id="UP000318710"/>
    </source>
</evidence>
<organism evidence="1 2">
    <name type="scientific">SAR86 cluster bacterium</name>
    <dbReference type="NCBI Taxonomy" id="2030880"/>
    <lineage>
        <taxon>Bacteria</taxon>
        <taxon>Pseudomonadati</taxon>
        <taxon>Pseudomonadota</taxon>
        <taxon>Gammaproteobacteria</taxon>
        <taxon>SAR86 cluster</taxon>
    </lineage>
</organism>
<dbReference type="SUPFAM" id="SSF48208">
    <property type="entry name" value="Six-hairpin glycosidases"/>
    <property type="match status" value="1"/>
</dbReference>
<evidence type="ECO:0000313" key="1">
    <source>
        <dbReference type="EMBL" id="RZO26774.1"/>
    </source>
</evidence>
<evidence type="ECO:0008006" key="3">
    <source>
        <dbReference type="Google" id="ProtNLM"/>
    </source>
</evidence>